<keyword evidence="2" id="KW-1185">Reference proteome</keyword>
<evidence type="ECO:0000313" key="1">
    <source>
        <dbReference type="EMBL" id="KAH7863799.1"/>
    </source>
</evidence>
<proteinExistence type="predicted"/>
<sequence>MYRYWGNGRMIFIVYLTKALMYAYQSQALAANPPRFSFSCDGKFIVCFVTMGDSETVVAQSSTVMGYTTAGYSSTDYGNTSSNAASEADFADGASGKSAASDATTTTGNLAASADVVDAAVTIPDGSNAAGGALSTDLNSVAQEAPTTMDVDNSRSSYGLAASQENLSASAETLADSSKVSGYDSSINGNEVSIAGNVVINGISENGNPLDDAHGSALEHQLVDRYALSAEEDRLWSIVRTNSLDFNAWTALIDETERVWQDNIVNIRKVYDSFLAEFPLCYGYWKKYADHEARLSTTDRVVEVYEQAVHGVTYSVDIWLHYCVFAISAYGDVETVRRLFDRGLAYVGSDYLSAPLWDKYIEYEYMQQEWSRLAMIYTRILENPIQQLDRYFNSFKELAASRPLSELMTAEEAAAAAQAGAAVIAEPVAEETEGEVNPNAVESAKPVSAGLTEAEELEKYIAIREEMFKKAKEFDSKITGFETAIRRPYFHVRPLNVAELENWHNYLDFIERGDDFNKVVKLYERCLIACANYPECWMRYVLCMEASGSMDLANNALARATQVFVKRQPEIHLFAARFKEHSGDVPGARASYQLVHSEISPGLLEAIVKHANMEHRLGNLEDACSVYEQAIAIEKGKEHSQTLPFLFAQYSRFLHLVSSNLDKAREVLVQALEVVQLSKPLLEALIHLEAIQPLPKRIEYFDALVEKFIVPSPDNQNLASIAEREELSSIFLEFLDLFGDANSIKKADDRHAKLFLHHKSTSESKKRNAEDFLVSDKTKLAKSYSGVPTSAPSVMGAYPNAQNQLAAGYGLQPQVWPPVAPSQGQQWNPGYAQQAAYSAYGSYGSSYTHPQIPASMPQAAAYGAYPPPYQGQAVAAVPQPSYAQSATPAALNPAQPPASVTPQAYYGSYY</sequence>
<reference evidence="1 2" key="1">
    <citation type="journal article" date="2021" name="Hortic Res">
        <title>High-quality reference genome and annotation aids understanding of berry development for evergreen blueberry (Vaccinium darrowii).</title>
        <authorList>
            <person name="Yu J."/>
            <person name="Hulse-Kemp A.M."/>
            <person name="Babiker E."/>
            <person name="Staton M."/>
        </authorList>
    </citation>
    <scope>NUCLEOTIDE SEQUENCE [LARGE SCALE GENOMIC DNA]</scope>
    <source>
        <strain evidence="2">cv. NJ 8807/NJ 8810</strain>
        <tissue evidence="1">Young leaf</tissue>
    </source>
</reference>
<dbReference type="EMBL" id="CM037162">
    <property type="protein sequence ID" value="KAH7863799.1"/>
    <property type="molecule type" value="Genomic_DNA"/>
</dbReference>
<comment type="caution">
    <text evidence="1">The sequence shown here is derived from an EMBL/GenBank/DDBJ whole genome shotgun (WGS) entry which is preliminary data.</text>
</comment>
<dbReference type="Proteomes" id="UP000828048">
    <property type="component" value="Chromosome 12"/>
</dbReference>
<name>A0ACB7ZCW8_9ERIC</name>
<evidence type="ECO:0000313" key="2">
    <source>
        <dbReference type="Proteomes" id="UP000828048"/>
    </source>
</evidence>
<protein>
    <submittedName>
        <fullName evidence="1">Uncharacterized protein</fullName>
    </submittedName>
</protein>
<organism evidence="1 2">
    <name type="scientific">Vaccinium darrowii</name>
    <dbReference type="NCBI Taxonomy" id="229202"/>
    <lineage>
        <taxon>Eukaryota</taxon>
        <taxon>Viridiplantae</taxon>
        <taxon>Streptophyta</taxon>
        <taxon>Embryophyta</taxon>
        <taxon>Tracheophyta</taxon>
        <taxon>Spermatophyta</taxon>
        <taxon>Magnoliopsida</taxon>
        <taxon>eudicotyledons</taxon>
        <taxon>Gunneridae</taxon>
        <taxon>Pentapetalae</taxon>
        <taxon>asterids</taxon>
        <taxon>Ericales</taxon>
        <taxon>Ericaceae</taxon>
        <taxon>Vaccinioideae</taxon>
        <taxon>Vaccinieae</taxon>
        <taxon>Vaccinium</taxon>
    </lineage>
</organism>
<accession>A0ACB7ZCW8</accession>
<gene>
    <name evidence="1" type="ORF">Vadar_022146</name>
</gene>